<comment type="subcellular location">
    <subcellularLocation>
        <location evidence="1 7">Nucleus</location>
    </subcellularLocation>
</comment>
<accession>A0A9W6WEC2</accession>
<keyword evidence="10" id="KW-1185">Reference proteome</keyword>
<evidence type="ECO:0000313" key="9">
    <source>
        <dbReference type="EMBL" id="GME67931.1"/>
    </source>
</evidence>
<keyword evidence="6 7" id="KW-0539">Nucleus</keyword>
<dbReference type="Pfam" id="PF10744">
    <property type="entry name" value="Med1"/>
    <property type="match status" value="1"/>
</dbReference>
<reference evidence="9" key="1">
    <citation type="submission" date="2023-04" db="EMBL/GenBank/DDBJ databases">
        <title>Candida boidinii NBRC 10035.</title>
        <authorList>
            <person name="Ichikawa N."/>
            <person name="Sato H."/>
            <person name="Tonouchi N."/>
        </authorList>
    </citation>
    <scope>NUCLEOTIDE SEQUENCE</scope>
    <source>
        <strain evidence="9">NBRC 10035</strain>
    </source>
</reference>
<dbReference type="GO" id="GO:0016592">
    <property type="term" value="C:mediator complex"/>
    <property type="evidence" value="ECO:0007669"/>
    <property type="project" value="InterPro"/>
</dbReference>
<dbReference type="GO" id="GO:0045944">
    <property type="term" value="P:positive regulation of transcription by RNA polymerase II"/>
    <property type="evidence" value="ECO:0007669"/>
    <property type="project" value="UniProtKB-ARBA"/>
</dbReference>
<keyword evidence="3 7" id="KW-0805">Transcription regulation</keyword>
<comment type="caution">
    <text evidence="9">The sequence shown here is derived from an EMBL/GenBank/DDBJ whole genome shotgun (WGS) entry which is preliminary data.</text>
</comment>
<evidence type="ECO:0000256" key="5">
    <source>
        <dbReference type="ARBA" id="ARBA00023163"/>
    </source>
</evidence>
<dbReference type="Proteomes" id="UP001165120">
    <property type="component" value="Unassembled WGS sequence"/>
</dbReference>
<gene>
    <name evidence="9" type="ORF">Cboi02_000127400</name>
</gene>
<evidence type="ECO:0000256" key="3">
    <source>
        <dbReference type="ARBA" id="ARBA00023015"/>
    </source>
</evidence>
<evidence type="ECO:0000313" key="10">
    <source>
        <dbReference type="Proteomes" id="UP001165120"/>
    </source>
</evidence>
<sequence length="293" mass="32632">MPAIDSELIIPLSKISEVLQKRPGKVGIEGIKRLSNLYGFETFKDTLAYTTTSNNIPKSAATNNNNITATKNLASSAEGLGADAIKATPLLYTVTTSHSGTPNIKDKENQQLIDRLSLSGKTLLIDIDFQNNHVIKVSLSNAVNVIPLSHDSNDKNNNIIKGISFLDQDSNELSNYFNEPVETVENILYKNLQNKTLDNFNRNLRILSQFDKLSSNEPNDLFNFFNQLTYNLINISNYQSINSSSLFSALSLTVNKKKYEEVSGNKNLENDLKDGFIGIDSSMKITRLRQTKC</sequence>
<feature type="domain" description="Mediator complex subunit Med1" evidence="8">
    <location>
        <begin position="14"/>
        <end position="242"/>
    </location>
</feature>
<organism evidence="9 10">
    <name type="scientific">Candida boidinii</name>
    <name type="common">Yeast</name>
    <dbReference type="NCBI Taxonomy" id="5477"/>
    <lineage>
        <taxon>Eukaryota</taxon>
        <taxon>Fungi</taxon>
        <taxon>Dikarya</taxon>
        <taxon>Ascomycota</taxon>
        <taxon>Saccharomycotina</taxon>
        <taxon>Pichiomycetes</taxon>
        <taxon>Pichiales</taxon>
        <taxon>Pichiaceae</taxon>
        <taxon>Ogataea</taxon>
        <taxon>Ogataea/Candida clade</taxon>
    </lineage>
</organism>
<proteinExistence type="inferred from homology"/>
<evidence type="ECO:0000256" key="4">
    <source>
        <dbReference type="ARBA" id="ARBA00023159"/>
    </source>
</evidence>
<dbReference type="EMBL" id="BSXN01000285">
    <property type="protein sequence ID" value="GME67931.1"/>
    <property type="molecule type" value="Genomic_DNA"/>
</dbReference>
<evidence type="ECO:0000256" key="1">
    <source>
        <dbReference type="ARBA" id="ARBA00004123"/>
    </source>
</evidence>
<evidence type="ECO:0000256" key="7">
    <source>
        <dbReference type="RuleBase" id="RU364059"/>
    </source>
</evidence>
<keyword evidence="5 7" id="KW-0804">Transcription</keyword>
<evidence type="ECO:0000256" key="2">
    <source>
        <dbReference type="ARBA" id="ARBA00006210"/>
    </source>
</evidence>
<dbReference type="InterPro" id="IPR019680">
    <property type="entry name" value="Mediator_Med1"/>
</dbReference>
<dbReference type="GO" id="GO:0003712">
    <property type="term" value="F:transcription coregulator activity"/>
    <property type="evidence" value="ECO:0007669"/>
    <property type="project" value="InterPro"/>
</dbReference>
<keyword evidence="4 7" id="KW-0010">Activator</keyword>
<protein>
    <recommendedName>
        <fullName evidence="7">Mediator of RNA polymerase II transcription subunit 1</fullName>
    </recommendedName>
    <alternativeName>
        <fullName evidence="7">Mediator complex subunit 1</fullName>
    </alternativeName>
</protein>
<comment type="function">
    <text evidence="7">Component of the Mediator complex, a coactivator involved in the regulated transcription of nearly all RNA polymerase II-dependent genes. Mediator functions as a bridge to convey information from gene-specific regulatory proteins to the basal RNA polymerase II transcription machinery. Mediator is recruited to promoters by direct interactions with regulatory proteins and serves as a scaffold for the assembly of a functional preinitiation complex with RNA polymerase II and the general transcription factors.</text>
</comment>
<evidence type="ECO:0000259" key="8">
    <source>
        <dbReference type="Pfam" id="PF10744"/>
    </source>
</evidence>
<evidence type="ECO:0000256" key="6">
    <source>
        <dbReference type="ARBA" id="ARBA00023242"/>
    </source>
</evidence>
<name>A0A9W6WEC2_CANBO</name>
<comment type="similarity">
    <text evidence="2 7">Belongs to the Mediator complex subunit 1 family.</text>
</comment>
<dbReference type="AlphaFoldDB" id="A0A9W6WEC2"/>